<dbReference type="InterPro" id="IPR011989">
    <property type="entry name" value="ARM-like"/>
</dbReference>
<dbReference type="STRING" id="46731.A0A3M6TTA1"/>
<organism evidence="5 6">
    <name type="scientific">Pocillopora damicornis</name>
    <name type="common">Cauliflower coral</name>
    <name type="synonym">Millepora damicornis</name>
    <dbReference type="NCBI Taxonomy" id="46731"/>
    <lineage>
        <taxon>Eukaryota</taxon>
        <taxon>Metazoa</taxon>
        <taxon>Cnidaria</taxon>
        <taxon>Anthozoa</taxon>
        <taxon>Hexacorallia</taxon>
        <taxon>Scleractinia</taxon>
        <taxon>Astrocoeniina</taxon>
        <taxon>Pocilloporidae</taxon>
        <taxon>Pocillopora</taxon>
    </lineage>
</organism>
<dbReference type="GO" id="GO:0032040">
    <property type="term" value="C:small-subunit processome"/>
    <property type="evidence" value="ECO:0007669"/>
    <property type="project" value="TreeGrafter"/>
</dbReference>
<dbReference type="PANTHER" id="PTHR17695:SF11">
    <property type="entry name" value="SMALL SUBUNIT PROCESSOME COMPONENT 20 HOMOLOG"/>
    <property type="match status" value="1"/>
</dbReference>
<dbReference type="GO" id="GO:0030686">
    <property type="term" value="C:90S preribosome"/>
    <property type="evidence" value="ECO:0007669"/>
    <property type="project" value="TreeGrafter"/>
</dbReference>
<dbReference type="Gene3D" id="1.25.10.10">
    <property type="entry name" value="Leucine-rich Repeat Variant"/>
    <property type="match status" value="2"/>
</dbReference>
<feature type="domain" description="U3 small nucleolar RNA-associated protein 20" evidence="3">
    <location>
        <begin position="1825"/>
        <end position="2043"/>
    </location>
</feature>
<feature type="domain" description="U3 small nucleolar RNA-associated protein 20 C-terminal" evidence="4">
    <location>
        <begin position="2398"/>
        <end position="2770"/>
    </location>
</feature>
<feature type="region of interest" description="Disordered" evidence="1">
    <location>
        <begin position="785"/>
        <end position="807"/>
    </location>
</feature>
<evidence type="ECO:0000256" key="1">
    <source>
        <dbReference type="SAM" id="MobiDB-lite"/>
    </source>
</evidence>
<dbReference type="Pfam" id="PF07539">
    <property type="entry name" value="UTP20_N"/>
    <property type="match status" value="1"/>
</dbReference>
<dbReference type="InterPro" id="IPR011430">
    <property type="entry name" value="UTP20_N"/>
</dbReference>
<dbReference type="InterPro" id="IPR057525">
    <property type="entry name" value="UTP20_C"/>
</dbReference>
<dbReference type="SUPFAM" id="SSF48371">
    <property type="entry name" value="ARM repeat"/>
    <property type="match status" value="3"/>
</dbReference>
<dbReference type="InterPro" id="IPR046523">
    <property type="entry name" value="UTP20_dom"/>
</dbReference>
<feature type="compositionally biased region" description="Basic and acidic residues" evidence="1">
    <location>
        <begin position="1717"/>
        <end position="1749"/>
    </location>
</feature>
<dbReference type="Pfam" id="PF23099">
    <property type="entry name" value="UTP20_C"/>
    <property type="match status" value="1"/>
</dbReference>
<evidence type="ECO:0000259" key="2">
    <source>
        <dbReference type="Pfam" id="PF07539"/>
    </source>
</evidence>
<dbReference type="InterPro" id="IPR016024">
    <property type="entry name" value="ARM-type_fold"/>
</dbReference>
<evidence type="ECO:0000259" key="3">
    <source>
        <dbReference type="Pfam" id="PF20416"/>
    </source>
</evidence>
<feature type="compositionally biased region" description="Basic residues" evidence="1">
    <location>
        <begin position="2750"/>
        <end position="2786"/>
    </location>
</feature>
<evidence type="ECO:0000313" key="5">
    <source>
        <dbReference type="EMBL" id="RMX44622.1"/>
    </source>
</evidence>
<evidence type="ECO:0000313" key="6">
    <source>
        <dbReference type="Proteomes" id="UP000275408"/>
    </source>
</evidence>
<dbReference type="OrthoDB" id="360653at2759"/>
<accession>A0A3M6TTA1</accession>
<feature type="domain" description="U3 small nucleolar RNA-associated protein 20 N-terminal" evidence="2">
    <location>
        <begin position="931"/>
        <end position="1559"/>
    </location>
</feature>
<feature type="region of interest" description="Disordered" evidence="1">
    <location>
        <begin position="2749"/>
        <end position="2786"/>
    </location>
</feature>
<dbReference type="Proteomes" id="UP000275408">
    <property type="component" value="Unassembled WGS sequence"/>
</dbReference>
<proteinExistence type="predicted"/>
<comment type="caution">
    <text evidence="5">The sequence shown here is derived from an EMBL/GenBank/DDBJ whole genome shotgun (WGS) entry which is preliminary data.</text>
</comment>
<dbReference type="PANTHER" id="PTHR17695">
    <property type="entry name" value="SMALL SUBUNIT PROCESSOME COMPONENT 20 HOMOLOG"/>
    <property type="match status" value="1"/>
</dbReference>
<dbReference type="InterPro" id="IPR052575">
    <property type="entry name" value="SSU_processome_comp_20"/>
</dbReference>
<dbReference type="EMBL" id="RCHS01002970">
    <property type="protein sequence ID" value="RMX44622.1"/>
    <property type="molecule type" value="Genomic_DNA"/>
</dbReference>
<name>A0A3M6TTA1_POCDA</name>
<feature type="compositionally biased region" description="Acidic residues" evidence="1">
    <location>
        <begin position="1750"/>
        <end position="1770"/>
    </location>
</feature>
<reference evidence="5 6" key="1">
    <citation type="journal article" date="2018" name="Sci. Rep.">
        <title>Comparative analysis of the Pocillopora damicornis genome highlights role of immune system in coral evolution.</title>
        <authorList>
            <person name="Cunning R."/>
            <person name="Bay R.A."/>
            <person name="Gillette P."/>
            <person name="Baker A.C."/>
            <person name="Traylor-Knowles N."/>
        </authorList>
    </citation>
    <scope>NUCLEOTIDE SEQUENCE [LARGE SCALE GENOMIC DNA]</scope>
    <source>
        <strain evidence="5">RSMAS</strain>
        <tissue evidence="5">Whole animal</tissue>
    </source>
</reference>
<protein>
    <submittedName>
        <fullName evidence="5">Uncharacterized protein</fullName>
    </submittedName>
</protein>
<sequence>MVKRKETNTHRFKGFFERISAIKIDVTHRIQRSTETPEDEDTFFCEALAKWTELNCTLHFQEFSSEVRKYVQSLAQLVHHKNEVIERLKTNLQVNGSLALEPLLDLVVQLARDLQSDFYPYFSSFFNIFISLLNRSWQDTHTLECIFATLSYLFKFLWRYMVKDIQHIFSLYSPLLVGEQKYYIQQFAAESFSFLMRKSKDCSKLFDIIFSTLEAQPDLCQGLGFLCFEMIKGVKKQFHSATDSVLPVLFSKTGAFQSNSVATSLKWEMVYQSLVHMLNSMAKYTVKEHCSVVEKTLVMELERLWSIWNKKQHDFDQAGSLQSQIGFTLQLTNVWVSYKSGSLISDPIKICDVVQAMMIIFNHFFKVVQAMIVQDFVSDDIASSLFELISTLLQTSSTELSWERHQKQLTSKVFKTIESQEQLFMFCKLLLKWEHFQRDALPSLLNFCQEELLKGSSKIQDIILILTEVIFQTASADSSGLDLASLKGLLFFPKCGTRQGTKILKVFLDAVTIENKAVLDKSKLSLTWSSLVCIPCISPLDVPQCCDKLLSFIGVFSEHLLANTSAGGSAQCLSVLGQAIQSYILIVADAEDIGKNLDFKFIVSLLRSWPDNVHILQACHKLTAASRKHGMGGVLVLEENLQQIFPYLRLNLCSSSHFVRVLTLKILASFEQLGRSSSNNKPPDSLRPSLFQTCLASEELPTRLESYRDKLVCLQKIRFSSAFYDDLADLYRDAAVLYLCGMLCVNFSPLWDPVIDIVASFAQGSNVKNFWRIFSELLNTTSDRTEKKLGEEMDTSSSEQPEMENSEQNCCNSKKCLDEIFEKHNKASLGSRDETREDPVNFRHLLWKAMASFPEVAEQKSRDVVPLFIRFVSNEYFVAMENVAPSQDIRVKQLSEPQGSLAEVDQSDSMETEVEHINSKPQENLHKKRHKAATKSLCTHLSLFAAFKNPKALFKEPQLRELYLRFLTHREAEVQKLAVQCLWTYKFDYLEPYKEAIERLLGDENFRDEMAHFSVDEDSGIVTMSHRDGLMPVLIRLLYGKMQRLTGTGSGGRAGVGVRRAVVSRFLASCPQKEIKIFMDLIFAPFKHLCRADDASVIVTVATDLSRVVPLKKQQGFLGMVSQILDKLGNLARSFLPSILQIILSLLSTCVFALEHREKVQPSLISQLKTIRQMAIMRLTEFFESMADYDFKPICDALFSSAVWPQIEKLNQESIQHPTPLLKLLFSWSKNYRLFPLLSRKPVEKPNLSIMSCVFECLRVPSISSEVVAMVMEMADNLLDASQLEADDEENDLMDCGSELGIFPSYEFHESRPSYGTLLVLPHLPQLLEYLSRSVQQAIDSSKGKNKGKDMLSQRELSVLSKLSPFVKDANESSTLIEVLLPFMSSYQKEETANNILKTVKSLLVNVETPRNFVSSLSKLFSQIIVRSTRQCLCDVFLEVGNIDSTFSSESCDVLADLNSWNPQRIEEPDYDRRLTGFANAKRLIGQDALKTEEILPILHNCIYFVLNSDDMSIRDSAGSCMSCVVHNIVQRSGVNDERFHVLIIKCLLPALKRVLASKKELARNEFLGVLSTMVRQFQHDSLSDLKVLLDDDPEKDFFENIKHIQLHRRIRALRRLQAHCQQRSLRTTTLTAFLLPLVTHCVFDHTAAREHNLVTEAVTTIGTISASLPWSKYCSLLRHYLKLLPVEKTFQKVIVRIVVIILNNFHFDLSGVPKQLETELSRESSKDTERLKTNLEGEKTGPDGKKEADDADNAVNDDDNDKEGEDDDGGQAGDTGKDDTPDLNKEELALRIYNTITSSILPQLQKCVTKKNKSAHFHRLSRQKAEDEEDILRVPVILAIVKLLQSLPEHALHLHLPGLLLRVCHTLRSRAREVRDAARDTLAKITISLGTQYFPFVLKELRSSLTRGYQLHVLGFTIHTLLDKMSDNLAAGELDACLQGLVEVLVEDLFGEVAKEREVEKIVNKLHEAKTCKSFDTFEVLAKFAGTRSLTLLISPLKEVLDSTQIHKTARRVEEVLRKISVGLQANASITPRILLVFIHGITGENVRMLKMKQEEKKAISTPADPRLQSSSSLLLPPNPVRGGNVPQNNNKTNHHILVEFGLQLLYMLLKHGKLSPSDQEHQRMLDPFVVLLTDCLKSKYNKVVTISLRCVSWLVKFPLPSLNKHVPTMGKLLFNILKNYAKAGAKVGENFEMLISAFKAMTVVIRDFKEFTVAEKHLQVLLGFVEEDIHDHTKQGTAFPLLKAILSRKLIVPEIHDVMWKVGQLSITGSSPSVQLQSRQVMLQFLLDYPLGTKLQRYLEFYVSQLSYEYETGRESALEMLESMFSSFPKSMLFDYAGFFFVPLSSRLVNDDSASCRKLTALVIKSLLGKLDADERQKLFSIVLLWFKDKKIALHRLAAQVSGLFVEVEEKGFEKRLGSLLPLVSSLIVPDQFEKEGRAEESGERDISEGLHRVKDHLLFNTLSFLTKITQHCQVIKNPSRQQEMAQIWESVEAHLLHPHSWVRLVSSRLFGLLFAAWKPEDLVSGYQRGGSLNSYLTKDLPGKVSKLCDDFCTQLHSPLLENELGEQTWKNKFLALVSPQQIVKNLVFLAKTLQLLELQNEGGGKHGQENEECISAGDGTTFSLAILLANMNKLATQEASQTPKQTQKRSCVLRWLAAVSINLGKDAIEPHLVDILSPVYRELELATSYKDSDLVKLAKEVLELIKSLVERETFSWAYANLQQTATEARETRKRKTALEAVADPAKSARRKVKKNLAKKVTRKRKIDARKPERKIKAPRMQKL</sequence>
<evidence type="ECO:0000259" key="4">
    <source>
        <dbReference type="Pfam" id="PF23099"/>
    </source>
</evidence>
<gene>
    <name evidence="5" type="ORF">pdam_00002735</name>
</gene>
<dbReference type="Pfam" id="PF20416">
    <property type="entry name" value="UTP20"/>
    <property type="match status" value="1"/>
</dbReference>
<keyword evidence="6" id="KW-1185">Reference proteome</keyword>
<feature type="region of interest" description="Disordered" evidence="1">
    <location>
        <begin position="1717"/>
        <end position="1784"/>
    </location>
</feature>